<organism evidence="2 3">
    <name type="scientific">Niastella caeni</name>
    <dbReference type="NCBI Taxonomy" id="2569763"/>
    <lineage>
        <taxon>Bacteria</taxon>
        <taxon>Pseudomonadati</taxon>
        <taxon>Bacteroidota</taxon>
        <taxon>Chitinophagia</taxon>
        <taxon>Chitinophagales</taxon>
        <taxon>Chitinophagaceae</taxon>
        <taxon>Niastella</taxon>
    </lineage>
</organism>
<evidence type="ECO:0000313" key="2">
    <source>
        <dbReference type="EMBL" id="THU40243.1"/>
    </source>
</evidence>
<keyword evidence="1" id="KW-0812">Transmembrane</keyword>
<feature type="transmembrane region" description="Helical" evidence="1">
    <location>
        <begin position="34"/>
        <end position="52"/>
    </location>
</feature>
<accession>A0A4S8HX10</accession>
<comment type="caution">
    <text evidence="2">The sequence shown here is derived from an EMBL/GenBank/DDBJ whole genome shotgun (WGS) entry which is preliminary data.</text>
</comment>
<evidence type="ECO:0000313" key="3">
    <source>
        <dbReference type="Proteomes" id="UP000306918"/>
    </source>
</evidence>
<keyword evidence="1" id="KW-1133">Transmembrane helix</keyword>
<dbReference type="EMBL" id="STFF01000002">
    <property type="protein sequence ID" value="THU40243.1"/>
    <property type="molecule type" value="Genomic_DNA"/>
</dbReference>
<keyword evidence="3" id="KW-1185">Reference proteome</keyword>
<feature type="transmembrane region" description="Helical" evidence="1">
    <location>
        <begin position="6"/>
        <end position="22"/>
    </location>
</feature>
<dbReference type="Proteomes" id="UP000306918">
    <property type="component" value="Unassembled WGS sequence"/>
</dbReference>
<gene>
    <name evidence="2" type="ORF">FAM09_10265</name>
</gene>
<name>A0A4S8HX10_9BACT</name>
<protein>
    <submittedName>
        <fullName evidence="2">Uncharacterized protein</fullName>
    </submittedName>
</protein>
<evidence type="ECO:0000256" key="1">
    <source>
        <dbReference type="SAM" id="Phobius"/>
    </source>
</evidence>
<reference evidence="2 3" key="1">
    <citation type="submission" date="2019-04" db="EMBL/GenBank/DDBJ databases">
        <title>Niastella caeni sp. nov., isolated from activated sludge.</title>
        <authorList>
            <person name="Sheng M."/>
        </authorList>
    </citation>
    <scope>NUCLEOTIDE SEQUENCE [LARGE SCALE GENOMIC DNA]</scope>
    <source>
        <strain evidence="2 3">HX-2-15</strain>
    </source>
</reference>
<dbReference type="OrthoDB" id="678377at2"/>
<dbReference type="RefSeq" id="WP_136576996.1">
    <property type="nucleotide sequence ID" value="NZ_STFF01000002.1"/>
</dbReference>
<keyword evidence="1" id="KW-0472">Membrane</keyword>
<dbReference type="AlphaFoldDB" id="A0A4S8HX10"/>
<proteinExistence type="predicted"/>
<sequence length="181" mass="21346">MNYYPLIWLLFAAILIITFFKIDKKRNKKNSFTFVAFLIMVASLAFLPRQIFGRWNSISELDGKVISEIRLQPSEPDWKVNLVGRDFIITDKKQIDTITQLLRKVEVYSPSHPPRIWETNMVFITTSKDTFKIEVFKSNEYNGTVINALSRWRKDEIGSFLEKVTKYRQPVYSDTTTMKFE</sequence>